<dbReference type="InterPro" id="IPR025935">
    <property type="entry name" value="AbiH"/>
</dbReference>
<accession>A0A7H0FSY4</accession>
<dbReference type="Pfam" id="PF14253">
    <property type="entry name" value="AbiH"/>
    <property type="match status" value="1"/>
</dbReference>
<organism evidence="1 2">
    <name type="scientific">Enterococcus faecalis</name>
    <name type="common">Streptococcus faecalis</name>
    <dbReference type="NCBI Taxonomy" id="1351"/>
    <lineage>
        <taxon>Bacteria</taxon>
        <taxon>Bacillati</taxon>
        <taxon>Bacillota</taxon>
        <taxon>Bacilli</taxon>
        <taxon>Lactobacillales</taxon>
        <taxon>Enterococcaceae</taxon>
        <taxon>Enterococcus</taxon>
    </lineage>
</organism>
<dbReference type="AlphaFoldDB" id="A0A7H0FSY4"/>
<protein>
    <recommendedName>
        <fullName evidence="3">Phage abortive infection protein</fullName>
    </recommendedName>
</protein>
<name>A0A7H0FSY4_ENTFL</name>
<evidence type="ECO:0000313" key="2">
    <source>
        <dbReference type="Proteomes" id="UP000516122"/>
    </source>
</evidence>
<evidence type="ECO:0000313" key="1">
    <source>
        <dbReference type="EMBL" id="QNP39150.1"/>
    </source>
</evidence>
<dbReference type="EMBL" id="CP060804">
    <property type="protein sequence ID" value="QNP39150.1"/>
    <property type="molecule type" value="Genomic_DNA"/>
</dbReference>
<evidence type="ECO:0008006" key="3">
    <source>
        <dbReference type="Google" id="ProtNLM"/>
    </source>
</evidence>
<reference evidence="1 2" key="1">
    <citation type="submission" date="2020-08" db="EMBL/GenBank/DDBJ databases">
        <title>Enterococcus faecalis SF28073 genome assembly.</title>
        <authorList>
            <person name="Duerkop B.A."/>
            <person name="Johnson C.N."/>
        </authorList>
    </citation>
    <scope>NUCLEOTIDE SEQUENCE [LARGE SCALE GENOMIC DNA]</scope>
    <source>
        <strain evidence="1 2">SF28073</strain>
    </source>
</reference>
<gene>
    <name evidence="1" type="ORF">H9Q64_07760</name>
</gene>
<sequence length="411" mass="48136">MNRYKIRKGVFTLDKKVVILGNGFDLSSGLKSKYSDFFSKRINKELESLLNRAFLHFKEELSPKSSYDTIFKVRESKDPYQTVSKINEYGVDKIYTDLLESELTFWDLILYMFDDGSNDLQWQDVERRMLEFLNTPEGAEDIPSLNQILSLIDGKSPDEANAKTLFCLHLACWLPVEGREDYASKYYDSKDVINYLYNELRFFEKYFSIYINSVVNESYKEKARKLLLSITKKSTLPEVDGLVFTFNYTNSFNTLNSKISIVNVHGTVKNDNIIFGIDQEKINPNKPIFRFTKTFRQMTETKLASTYEQEILLPKNEVYEIAFFCHSLSELDYSYFQTIFDHYDLYASNISLTFYYKVYEGTTQEAMELDLADKISKLLHNYSDSIDNSKKGKNLLHKLLLEKRLIIKEII</sequence>
<proteinExistence type="predicted"/>
<dbReference type="Proteomes" id="UP000516122">
    <property type="component" value="Chromosome"/>
</dbReference>